<dbReference type="CDD" id="cd04301">
    <property type="entry name" value="NAT_SF"/>
    <property type="match status" value="1"/>
</dbReference>
<dbReference type="EMBL" id="JBHSYS010000003">
    <property type="protein sequence ID" value="MFC6958776.1"/>
    <property type="molecule type" value="Genomic_DNA"/>
</dbReference>
<reference evidence="6" key="1">
    <citation type="journal article" date="2019" name="Int. J. Syst. Evol. Microbiol.">
        <title>The Global Catalogue of Microorganisms (GCM) 10K type strain sequencing project: providing services to taxonomists for standard genome sequencing and annotation.</title>
        <authorList>
            <consortium name="The Broad Institute Genomics Platform"/>
            <consortium name="The Broad Institute Genome Sequencing Center for Infectious Disease"/>
            <person name="Wu L."/>
            <person name="Ma J."/>
        </authorList>
    </citation>
    <scope>NUCLEOTIDE SEQUENCE [LARGE SCALE GENOMIC DNA]</scope>
    <source>
        <strain evidence="6">KACC 12634</strain>
    </source>
</reference>
<sequence length="356" mass="37983">MLGPEHVGRRVAVRIRLRDARPGRRFTDVTGELIEFGPDHWLVRPAAGAAVTIDAAAVVAARPIPPKPTPFSEIIGLERLLAQTWPATETAPLGGWLLRAAAGFTNRANSVLALTAPEGGTDAAAAAVVAWYEARGLVPKISMAGPVTRRLEDELAERGWTPELDTVVMVKALKDNRYDGEAVLTRAPSAAFLAQTDRGAPETAPLVLGSGPDRAYAEIRRGGVLAARGRGALAGDILAVTSVGTDPGHRRQGLGAEIVAALEAWGAETTAARAVLQVEADNAPAIAMYERLGYAERYRYRYRVRRQALAAAVLFEGLALRSNAIRVAFSSRPYTSTPRAMTMRNPTQPDRASSAK</sequence>
<dbReference type="InterPro" id="IPR056934">
    <property type="entry name" value="SH3_Rv0428c"/>
</dbReference>
<evidence type="ECO:0000313" key="5">
    <source>
        <dbReference type="EMBL" id="MFC6958776.1"/>
    </source>
</evidence>
<comment type="caution">
    <text evidence="5">The sequence shown here is derived from an EMBL/GenBank/DDBJ whole genome shotgun (WGS) entry which is preliminary data.</text>
</comment>
<dbReference type="PROSITE" id="PS51186">
    <property type="entry name" value="GNAT"/>
    <property type="match status" value="1"/>
</dbReference>
<evidence type="ECO:0000256" key="3">
    <source>
        <dbReference type="SAM" id="MobiDB-lite"/>
    </source>
</evidence>
<dbReference type="InterPro" id="IPR000182">
    <property type="entry name" value="GNAT_dom"/>
</dbReference>
<dbReference type="Pfam" id="PF24553">
    <property type="entry name" value="Rv0428c_C"/>
    <property type="match status" value="1"/>
</dbReference>
<evidence type="ECO:0000313" key="6">
    <source>
        <dbReference type="Proteomes" id="UP001596470"/>
    </source>
</evidence>
<protein>
    <submittedName>
        <fullName evidence="5">GNAT family N-acetyltransferase</fullName>
    </submittedName>
</protein>
<dbReference type="InterPro" id="IPR056935">
    <property type="entry name" value="Rv0428c-like_C"/>
</dbReference>
<dbReference type="Pfam" id="PF24551">
    <property type="entry name" value="SH3_Rv0428c"/>
    <property type="match status" value="1"/>
</dbReference>
<gene>
    <name evidence="5" type="ORF">ACFQS3_16370</name>
</gene>
<proteinExistence type="predicted"/>
<dbReference type="Gene3D" id="3.40.630.30">
    <property type="match status" value="1"/>
</dbReference>
<evidence type="ECO:0000256" key="1">
    <source>
        <dbReference type="ARBA" id="ARBA00022679"/>
    </source>
</evidence>
<accession>A0ABW2DC64</accession>
<keyword evidence="6" id="KW-1185">Reference proteome</keyword>
<dbReference type="SUPFAM" id="SSF55729">
    <property type="entry name" value="Acyl-CoA N-acyltransferases (Nat)"/>
    <property type="match status" value="1"/>
</dbReference>
<evidence type="ECO:0000259" key="4">
    <source>
        <dbReference type="PROSITE" id="PS51186"/>
    </source>
</evidence>
<keyword evidence="1" id="KW-0808">Transferase</keyword>
<feature type="region of interest" description="Disordered" evidence="3">
    <location>
        <begin position="336"/>
        <end position="356"/>
    </location>
</feature>
<keyword evidence="2" id="KW-0012">Acyltransferase</keyword>
<dbReference type="RefSeq" id="WP_382351304.1">
    <property type="nucleotide sequence ID" value="NZ_JBHMBP010000003.1"/>
</dbReference>
<organism evidence="5 6">
    <name type="scientific">Glycomyces mayteni</name>
    <dbReference type="NCBI Taxonomy" id="543887"/>
    <lineage>
        <taxon>Bacteria</taxon>
        <taxon>Bacillati</taxon>
        <taxon>Actinomycetota</taxon>
        <taxon>Actinomycetes</taxon>
        <taxon>Glycomycetales</taxon>
        <taxon>Glycomycetaceae</taxon>
        <taxon>Glycomyces</taxon>
    </lineage>
</organism>
<dbReference type="InterPro" id="IPR050680">
    <property type="entry name" value="YpeA/RimI_acetyltransf"/>
</dbReference>
<name>A0ABW2DC64_9ACTN</name>
<evidence type="ECO:0000256" key="2">
    <source>
        <dbReference type="ARBA" id="ARBA00023315"/>
    </source>
</evidence>
<dbReference type="PANTHER" id="PTHR43420">
    <property type="entry name" value="ACETYLTRANSFERASE"/>
    <property type="match status" value="1"/>
</dbReference>
<dbReference type="Proteomes" id="UP001596470">
    <property type="component" value="Unassembled WGS sequence"/>
</dbReference>
<feature type="domain" description="N-acetyltransferase" evidence="4">
    <location>
        <begin position="168"/>
        <end position="316"/>
    </location>
</feature>
<dbReference type="InterPro" id="IPR016181">
    <property type="entry name" value="Acyl_CoA_acyltransferase"/>
</dbReference>